<proteinExistence type="predicted"/>
<accession>A0ABM1BF83</accession>
<evidence type="ECO:0000259" key="2">
    <source>
        <dbReference type="PROSITE" id="PS50940"/>
    </source>
</evidence>
<feature type="chain" id="PRO_5047001711" evidence="1">
    <location>
        <begin position="18"/>
        <end position="94"/>
    </location>
</feature>
<dbReference type="InterPro" id="IPR002557">
    <property type="entry name" value="Chitin-bd_dom"/>
</dbReference>
<reference evidence="4" key="1">
    <citation type="submission" date="2025-08" db="UniProtKB">
        <authorList>
            <consortium name="RefSeq"/>
        </authorList>
    </citation>
    <scope>IDENTIFICATION</scope>
    <source>
        <tissue evidence="4">Muscle</tissue>
    </source>
</reference>
<evidence type="ECO:0000256" key="1">
    <source>
        <dbReference type="SAM" id="SignalP"/>
    </source>
</evidence>
<dbReference type="RefSeq" id="XP_013780785.1">
    <property type="nucleotide sequence ID" value="XM_013925331.2"/>
</dbReference>
<protein>
    <submittedName>
        <fullName evidence="4">Chondroitin proteoglycan 2-like</fullName>
    </submittedName>
</protein>
<dbReference type="InterPro" id="IPR036508">
    <property type="entry name" value="Chitin-bd_dom_sf"/>
</dbReference>
<dbReference type="Gene3D" id="2.170.140.10">
    <property type="entry name" value="Chitin binding domain"/>
    <property type="match status" value="1"/>
</dbReference>
<organism evidence="3 4">
    <name type="scientific">Limulus polyphemus</name>
    <name type="common">Atlantic horseshoe crab</name>
    <dbReference type="NCBI Taxonomy" id="6850"/>
    <lineage>
        <taxon>Eukaryota</taxon>
        <taxon>Metazoa</taxon>
        <taxon>Ecdysozoa</taxon>
        <taxon>Arthropoda</taxon>
        <taxon>Chelicerata</taxon>
        <taxon>Merostomata</taxon>
        <taxon>Xiphosura</taxon>
        <taxon>Limulidae</taxon>
        <taxon>Limulus</taxon>
    </lineage>
</organism>
<dbReference type="SUPFAM" id="SSF57625">
    <property type="entry name" value="Invertebrate chitin-binding proteins"/>
    <property type="match status" value="1"/>
</dbReference>
<gene>
    <name evidence="4" type="primary">LOC106465132</name>
</gene>
<dbReference type="Proteomes" id="UP000694941">
    <property type="component" value="Unplaced"/>
</dbReference>
<dbReference type="SMART" id="SM00494">
    <property type="entry name" value="ChtBD2"/>
    <property type="match status" value="1"/>
</dbReference>
<keyword evidence="1" id="KW-0732">Signal</keyword>
<dbReference type="PROSITE" id="PS50940">
    <property type="entry name" value="CHIT_BIND_II"/>
    <property type="match status" value="1"/>
</dbReference>
<feature type="signal peptide" evidence="1">
    <location>
        <begin position="1"/>
        <end position="17"/>
    </location>
</feature>
<evidence type="ECO:0000313" key="4">
    <source>
        <dbReference type="RefSeq" id="XP_013780785.1"/>
    </source>
</evidence>
<sequence length="94" mass="10682">MASFFVFSVVVLFVSLAANVENYQNYGCGKYSPCLTDGPNVNPYSCCSFYNCHKCFATLENCPKNLHFNPHLKVCDWPSRASCRSVDKECHLWN</sequence>
<evidence type="ECO:0000313" key="3">
    <source>
        <dbReference type="Proteomes" id="UP000694941"/>
    </source>
</evidence>
<dbReference type="Pfam" id="PF01607">
    <property type="entry name" value="CBM_14"/>
    <property type="match status" value="1"/>
</dbReference>
<keyword evidence="3" id="KW-1185">Reference proteome</keyword>
<feature type="domain" description="Chitin-binding type-2" evidence="2">
    <location>
        <begin position="31"/>
        <end position="85"/>
    </location>
</feature>
<dbReference type="GeneID" id="106465132"/>
<name>A0ABM1BF83_LIMPO</name>